<dbReference type="EMBL" id="QXFV01005918">
    <property type="protein sequence ID" value="KAE8963121.1"/>
    <property type="molecule type" value="Genomic_DNA"/>
</dbReference>
<proteinExistence type="predicted"/>
<comment type="caution">
    <text evidence="1">The sequence shown here is derived from an EMBL/GenBank/DDBJ whole genome shotgun (WGS) entry which is preliminary data.</text>
</comment>
<dbReference type="AlphaFoldDB" id="A0A6A3H104"/>
<accession>A0A6A3H104</accession>
<organism evidence="1 2">
    <name type="scientific">Phytophthora rubi</name>
    <dbReference type="NCBI Taxonomy" id="129364"/>
    <lineage>
        <taxon>Eukaryota</taxon>
        <taxon>Sar</taxon>
        <taxon>Stramenopiles</taxon>
        <taxon>Oomycota</taxon>
        <taxon>Peronosporomycetes</taxon>
        <taxon>Peronosporales</taxon>
        <taxon>Peronosporaceae</taxon>
        <taxon>Phytophthora</taxon>
    </lineage>
</organism>
<reference evidence="1 2" key="1">
    <citation type="submission" date="2018-09" db="EMBL/GenBank/DDBJ databases">
        <title>Genomic investigation of the strawberry pathogen Phytophthora fragariae indicates pathogenicity is determined by transcriptional variation in three key races.</title>
        <authorList>
            <person name="Adams T.M."/>
            <person name="Armitage A.D."/>
            <person name="Sobczyk M.K."/>
            <person name="Bates H.J."/>
            <person name="Dunwell J.M."/>
            <person name="Nellist C.F."/>
            <person name="Harrison R.J."/>
        </authorList>
    </citation>
    <scope>NUCLEOTIDE SEQUENCE [LARGE SCALE GENOMIC DNA]</scope>
    <source>
        <strain evidence="1 2">SCRP249</strain>
    </source>
</reference>
<gene>
    <name evidence="1" type="ORF">PR001_g29477</name>
</gene>
<evidence type="ECO:0000313" key="1">
    <source>
        <dbReference type="EMBL" id="KAE8963121.1"/>
    </source>
</evidence>
<protein>
    <submittedName>
        <fullName evidence="1">Uncharacterized protein</fullName>
    </submittedName>
</protein>
<sequence length="36" mass="4297">MVYTSLLRRQSKLLIHKNAANLLIYSSTIQYHLPFY</sequence>
<evidence type="ECO:0000313" key="2">
    <source>
        <dbReference type="Proteomes" id="UP000429607"/>
    </source>
</evidence>
<name>A0A6A3H104_9STRA</name>
<dbReference type="Proteomes" id="UP000429607">
    <property type="component" value="Unassembled WGS sequence"/>
</dbReference>